<dbReference type="CDD" id="cd11290">
    <property type="entry name" value="gelsolin_S1_like"/>
    <property type="match status" value="1"/>
</dbReference>
<evidence type="ECO:0000313" key="5">
    <source>
        <dbReference type="EMBL" id="KAK9823452.1"/>
    </source>
</evidence>
<gene>
    <name evidence="5" type="ORF">WJX72_002867</name>
</gene>
<keyword evidence="6" id="KW-1185">Reference proteome</keyword>
<dbReference type="AlphaFoldDB" id="A0AAW1QPS2"/>
<evidence type="ECO:0000313" key="6">
    <source>
        <dbReference type="Proteomes" id="UP001489004"/>
    </source>
</evidence>
<dbReference type="Pfam" id="PF02209">
    <property type="entry name" value="VHP"/>
    <property type="match status" value="1"/>
</dbReference>
<reference evidence="5 6" key="1">
    <citation type="journal article" date="2024" name="Nat. Commun.">
        <title>Phylogenomics reveals the evolutionary origins of lichenization in chlorophyte algae.</title>
        <authorList>
            <person name="Puginier C."/>
            <person name="Libourel C."/>
            <person name="Otte J."/>
            <person name="Skaloud P."/>
            <person name="Haon M."/>
            <person name="Grisel S."/>
            <person name="Petersen M."/>
            <person name="Berrin J.G."/>
            <person name="Delaux P.M."/>
            <person name="Dal Grande F."/>
            <person name="Keller J."/>
        </authorList>
    </citation>
    <scope>NUCLEOTIDE SEQUENCE [LARGE SCALE GENOMIC DNA]</scope>
    <source>
        <strain evidence="5 6">SAG 2043</strain>
    </source>
</reference>
<dbReference type="CDD" id="cd11289">
    <property type="entry name" value="gelsolin_S2_like"/>
    <property type="match status" value="1"/>
</dbReference>
<comment type="caution">
    <text evidence="5">The sequence shown here is derived from an EMBL/GenBank/DDBJ whole genome shotgun (WGS) entry which is preliminary data.</text>
</comment>
<dbReference type="EMBL" id="JALJOR010000002">
    <property type="protein sequence ID" value="KAK9823452.1"/>
    <property type="molecule type" value="Genomic_DNA"/>
</dbReference>
<name>A0AAW1QPS2_9CHLO</name>
<feature type="region of interest" description="Disordered" evidence="3">
    <location>
        <begin position="567"/>
        <end position="693"/>
    </location>
</feature>
<dbReference type="Proteomes" id="UP001489004">
    <property type="component" value="Unassembled WGS sequence"/>
</dbReference>
<sequence>MSSPFPEITSAQSTPGLYSWRIEDFKPVKQPAESHGSFYTGDSYVLLHTYKGAEGKPAFDIHFWLGKNTSQDEAGAAAILATQLDDQLGGKAKQYREVQGTESPEFLQLFPSVRYLEGGVASGFHHVTKAEHKPALLHVKGRKAVRVAEVPMQVSSLNSGDCFILDLGTSLYSWMGSGTHRVEKAKALEVVLALKDDRMGLPEVITLEEGDTSSADAKAFFARLGAADASAIKIAPAGAGSPDDGVAANSNTKLYKISDDSGRVVKSEVTGRPLRKESLDSAATYALLAGGSLQVWQGKGTLAEERKAGMALAQQLATDLGLPASTPIKLVKEGFEPPTFTQHFGGDGAKFASSGRSSNPNGARLFVVSDKSGVQELHAFDQGDLCQDDAAVVETADTVYVWLGSGSSSAEQAKAKELAQQRAGADGRAATVTAAQPGSEPEGFTACFRSWDASKQDADPYATRLAALKGQLRSTPTKAGVGAAALESPKQPWDVEGGEKDTAPSTPPASASETSTSGATPAAAAADAASSKTGRKASSQANPDVQAKGGAAATDADITPAAATDANAGAGAARDGPAAAKTPGAAKPAAPVNSAAKATTRPATARAASAAPATANGAAAANGEAELPEALRKARQRKERRSSEGFVDPLQRRRSGEPTSAAPASNGSTFVPRPQEVVPQVPPRIPDELKYQPLGDTTFPVDELKAMTLDAGIDMTRKEDYLTEEDFKKVFEQDRAAFKKLPLWRQQMVKKTVGLF</sequence>
<feature type="region of interest" description="Disordered" evidence="3">
    <location>
        <begin position="479"/>
        <end position="553"/>
    </location>
</feature>
<evidence type="ECO:0000259" key="4">
    <source>
        <dbReference type="PROSITE" id="PS51089"/>
    </source>
</evidence>
<dbReference type="PROSITE" id="PS51089">
    <property type="entry name" value="HP"/>
    <property type="match status" value="1"/>
</dbReference>
<dbReference type="SMART" id="SM00153">
    <property type="entry name" value="VHP"/>
    <property type="match status" value="1"/>
</dbReference>
<dbReference type="InterPro" id="IPR007122">
    <property type="entry name" value="Villin/Gelsolin"/>
</dbReference>
<keyword evidence="2" id="KW-0677">Repeat</keyword>
<organism evidence="5 6">
    <name type="scientific">[Myrmecia] bisecta</name>
    <dbReference type="NCBI Taxonomy" id="41462"/>
    <lineage>
        <taxon>Eukaryota</taxon>
        <taxon>Viridiplantae</taxon>
        <taxon>Chlorophyta</taxon>
        <taxon>core chlorophytes</taxon>
        <taxon>Trebouxiophyceae</taxon>
        <taxon>Trebouxiales</taxon>
        <taxon>Trebouxiaceae</taxon>
        <taxon>Myrmecia</taxon>
    </lineage>
</organism>
<dbReference type="InterPro" id="IPR036886">
    <property type="entry name" value="Villin_headpiece_dom_sf"/>
</dbReference>
<dbReference type="Pfam" id="PF00626">
    <property type="entry name" value="Gelsolin"/>
    <property type="match status" value="4"/>
</dbReference>
<dbReference type="InterPro" id="IPR003128">
    <property type="entry name" value="Villin_headpiece"/>
</dbReference>
<dbReference type="GO" id="GO:0051693">
    <property type="term" value="P:actin filament capping"/>
    <property type="evidence" value="ECO:0007669"/>
    <property type="project" value="UniProtKB-KW"/>
</dbReference>
<dbReference type="SUPFAM" id="SSF55753">
    <property type="entry name" value="Actin depolymerizing proteins"/>
    <property type="match status" value="4"/>
</dbReference>
<dbReference type="Gene3D" id="3.40.20.10">
    <property type="entry name" value="Severin"/>
    <property type="match status" value="4"/>
</dbReference>
<dbReference type="PANTHER" id="PTHR11977:SF51">
    <property type="entry name" value="PROTEIN FLIGHTLESS-1 HOMOLOG"/>
    <property type="match status" value="1"/>
</dbReference>
<evidence type="ECO:0000256" key="1">
    <source>
        <dbReference type="ARBA" id="ARBA00022467"/>
    </source>
</evidence>
<evidence type="ECO:0000256" key="3">
    <source>
        <dbReference type="SAM" id="MobiDB-lite"/>
    </source>
</evidence>
<dbReference type="GO" id="GO:0051015">
    <property type="term" value="F:actin filament binding"/>
    <property type="evidence" value="ECO:0007669"/>
    <property type="project" value="InterPro"/>
</dbReference>
<dbReference type="GO" id="GO:0007010">
    <property type="term" value="P:cytoskeleton organization"/>
    <property type="evidence" value="ECO:0007669"/>
    <property type="project" value="InterPro"/>
</dbReference>
<feature type="compositionally biased region" description="Low complexity" evidence="3">
    <location>
        <begin position="567"/>
        <end position="625"/>
    </location>
</feature>
<keyword evidence="1" id="KW-0117">Actin capping</keyword>
<dbReference type="PANTHER" id="PTHR11977">
    <property type="entry name" value="VILLIN"/>
    <property type="match status" value="1"/>
</dbReference>
<feature type="domain" description="HP" evidence="4">
    <location>
        <begin position="693"/>
        <end position="756"/>
    </location>
</feature>
<dbReference type="Gene3D" id="1.10.950.10">
    <property type="entry name" value="Villin headpiece domain"/>
    <property type="match status" value="1"/>
</dbReference>
<protein>
    <recommendedName>
        <fullName evidence="4">HP domain-containing protein</fullName>
    </recommendedName>
</protein>
<dbReference type="PRINTS" id="PR00597">
    <property type="entry name" value="GELSOLIN"/>
</dbReference>
<dbReference type="InterPro" id="IPR007123">
    <property type="entry name" value="Gelsolin-like_dom"/>
</dbReference>
<proteinExistence type="predicted"/>
<dbReference type="InterPro" id="IPR029006">
    <property type="entry name" value="ADF-H/Gelsolin-like_dom_sf"/>
</dbReference>
<dbReference type="SUPFAM" id="SSF47050">
    <property type="entry name" value="VHP, Villin headpiece domain"/>
    <property type="match status" value="1"/>
</dbReference>
<accession>A0AAW1QPS2</accession>
<feature type="compositionally biased region" description="Low complexity" evidence="3">
    <location>
        <begin position="508"/>
        <end position="531"/>
    </location>
</feature>
<dbReference type="SMART" id="SM00262">
    <property type="entry name" value="GEL"/>
    <property type="match status" value="4"/>
</dbReference>
<evidence type="ECO:0000256" key="2">
    <source>
        <dbReference type="ARBA" id="ARBA00022737"/>
    </source>
</evidence>